<feature type="transmembrane region" description="Helical" evidence="1">
    <location>
        <begin position="88"/>
        <end position="109"/>
    </location>
</feature>
<comment type="caution">
    <text evidence="2">The sequence shown here is derived from an EMBL/GenBank/DDBJ whole genome shotgun (WGS) entry which is preliminary data.</text>
</comment>
<keyword evidence="1" id="KW-0472">Membrane</keyword>
<feature type="transmembrane region" description="Helical" evidence="1">
    <location>
        <begin position="179"/>
        <end position="203"/>
    </location>
</feature>
<dbReference type="Proteomes" id="UP000229362">
    <property type="component" value="Unassembled WGS sequence"/>
</dbReference>
<keyword evidence="1" id="KW-0812">Transmembrane</keyword>
<feature type="transmembrane region" description="Helical" evidence="1">
    <location>
        <begin position="223"/>
        <end position="241"/>
    </location>
</feature>
<dbReference type="EMBL" id="PFBZ01000044">
    <property type="protein sequence ID" value="PIT86821.1"/>
    <property type="molecule type" value="Genomic_DNA"/>
</dbReference>
<sequence>AINLVWFFPVIFYLSLHLTTPHNVLILLTCAVVFASLSYLRDCIPAFHLIILSLAGLAIHALLGAPLFIFVLAILILKKIQKLKVSFLIFYLVGLTFLFPVLFSLYFLLTNNPLPEISNPLRHVYSFLELFRQPYWYKPNAPFLWELLYHWQRILPVLIGLGACISFLFVAKKKKLDELYLLFLFSFIGLWGGAFLLRSWIIFPNVGVFEQGDYPLRLVKSSIIFLIPFLMYGAYMCGMYIHKKITDIPKVSVLIKFFGLFVLSIFITVSLYLAYPQQNAKAHFPGYNVTHADFEAARWIHQQNENYDYIVLSNPLTAIAAMTEYGFPKYFETSAGLHSYYSIPTGAPLFKLYQRMLYEGQEREYMEEAMEFAGVNKSYFVVSSFWSRFDQIVEGAQKSANSWQIIDNGKIWIFLYLKNE</sequence>
<keyword evidence="1" id="KW-1133">Transmembrane helix</keyword>
<protein>
    <recommendedName>
        <fullName evidence="4">Glycosyltransferase RgtA/B/C/D-like domain-containing protein</fullName>
    </recommendedName>
</protein>
<feature type="transmembrane region" description="Helical" evidence="1">
    <location>
        <begin position="253"/>
        <end position="275"/>
    </location>
</feature>
<feature type="transmembrane region" description="Helical" evidence="1">
    <location>
        <begin position="154"/>
        <end position="172"/>
    </location>
</feature>
<gene>
    <name evidence="2" type="ORF">COU33_01035</name>
</gene>
<evidence type="ECO:0000313" key="3">
    <source>
        <dbReference type="Proteomes" id="UP000229362"/>
    </source>
</evidence>
<feature type="transmembrane region" description="Helical" evidence="1">
    <location>
        <begin position="46"/>
        <end position="76"/>
    </location>
</feature>
<dbReference type="AlphaFoldDB" id="A0A2M6W215"/>
<accession>A0A2M6W215</accession>
<evidence type="ECO:0008006" key="4">
    <source>
        <dbReference type="Google" id="ProtNLM"/>
    </source>
</evidence>
<name>A0A2M6W215_9BACT</name>
<evidence type="ECO:0000313" key="2">
    <source>
        <dbReference type="EMBL" id="PIT86821.1"/>
    </source>
</evidence>
<reference evidence="3" key="1">
    <citation type="submission" date="2017-09" db="EMBL/GenBank/DDBJ databases">
        <title>Depth-based differentiation of microbial function through sediment-hosted aquifers and enrichment of novel symbionts in the deep terrestrial subsurface.</title>
        <authorList>
            <person name="Probst A.J."/>
            <person name="Ladd B."/>
            <person name="Jarett J.K."/>
            <person name="Geller-Mcgrath D.E."/>
            <person name="Sieber C.M.K."/>
            <person name="Emerson J.B."/>
            <person name="Anantharaman K."/>
            <person name="Thomas B.C."/>
            <person name="Malmstrom R."/>
            <person name="Stieglmeier M."/>
            <person name="Klingl A."/>
            <person name="Woyke T."/>
            <person name="Ryan C.M."/>
            <person name="Banfield J.F."/>
        </authorList>
    </citation>
    <scope>NUCLEOTIDE SEQUENCE [LARGE SCALE GENOMIC DNA]</scope>
</reference>
<proteinExistence type="predicted"/>
<feature type="non-terminal residue" evidence="2">
    <location>
        <position position="1"/>
    </location>
</feature>
<evidence type="ECO:0000256" key="1">
    <source>
        <dbReference type="SAM" id="Phobius"/>
    </source>
</evidence>
<feature type="transmembrane region" description="Helical" evidence="1">
    <location>
        <begin position="24"/>
        <end position="40"/>
    </location>
</feature>
<organism evidence="2 3">
    <name type="scientific">Candidatus Magasanikbacteria bacterium CG10_big_fil_rev_8_21_14_0_10_43_6</name>
    <dbReference type="NCBI Taxonomy" id="1974650"/>
    <lineage>
        <taxon>Bacteria</taxon>
        <taxon>Candidatus Magasanikiibacteriota</taxon>
    </lineage>
</organism>